<feature type="binding site" evidence="9">
    <location>
        <position position="103"/>
    </location>
    <ligand>
        <name>Mn(2+)</name>
        <dbReference type="ChEBI" id="CHEBI:29035"/>
    </ligand>
</feature>
<evidence type="ECO:0000259" key="12">
    <source>
        <dbReference type="Pfam" id="PF02777"/>
    </source>
</evidence>
<dbReference type="GO" id="GO:0030145">
    <property type="term" value="F:manganese ion binding"/>
    <property type="evidence" value="ECO:0007669"/>
    <property type="project" value="TreeGrafter"/>
</dbReference>
<dbReference type="FunFam" id="1.10.287.990:FF:000001">
    <property type="entry name" value="Superoxide dismutase"/>
    <property type="match status" value="1"/>
</dbReference>
<dbReference type="AlphaFoldDB" id="A0A0C7KND6"/>
<name>A0A0C7KND6_9SACH</name>
<dbReference type="Gene3D" id="1.10.287.990">
    <property type="entry name" value="Fe,Mn superoxide dismutase (SOD) domain"/>
    <property type="match status" value="1"/>
</dbReference>
<dbReference type="InterPro" id="IPR019832">
    <property type="entry name" value="Mn/Fe_SOD_C"/>
</dbReference>
<feature type="binding site" evidence="9">
    <location>
        <position position="48"/>
    </location>
    <ligand>
        <name>Mn(2+)</name>
        <dbReference type="ChEBI" id="CHEBI:29035"/>
    </ligand>
</feature>
<dbReference type="InterPro" id="IPR036324">
    <property type="entry name" value="Mn/Fe_SOD_N_sf"/>
</dbReference>
<gene>
    <name evidence="13" type="primary">SOD2</name>
</gene>
<dbReference type="InterPro" id="IPR019833">
    <property type="entry name" value="Mn/Fe_SOD_BS"/>
</dbReference>
<keyword evidence="5" id="KW-0049">Antioxidant</keyword>
<dbReference type="InterPro" id="IPR001189">
    <property type="entry name" value="Mn/Fe_SOD"/>
</dbReference>
<organism evidence="13">
    <name type="scientific">Torulaspora microellipsoides</name>
    <dbReference type="NCBI Taxonomy" id="1136883"/>
    <lineage>
        <taxon>Eukaryota</taxon>
        <taxon>Fungi</taxon>
        <taxon>Dikarya</taxon>
        <taxon>Ascomycota</taxon>
        <taxon>Saccharomycotina</taxon>
        <taxon>Saccharomycetes</taxon>
        <taxon>Saccharomycetales</taxon>
        <taxon>Saccharomycetaceae</taxon>
        <taxon>Torulaspora</taxon>
    </lineage>
</organism>
<evidence type="ECO:0000256" key="4">
    <source>
        <dbReference type="ARBA" id="ARBA00022723"/>
    </source>
</evidence>
<accession>A0A0C7KND6</accession>
<protein>
    <recommendedName>
        <fullName evidence="3 10">Superoxide dismutase</fullName>
        <ecNumber evidence="3 10">1.15.1.1</ecNumber>
    </recommendedName>
</protein>
<keyword evidence="6 10" id="KW-0560">Oxidoreductase</keyword>
<evidence type="ECO:0000256" key="10">
    <source>
        <dbReference type="RuleBase" id="RU000414"/>
    </source>
</evidence>
<sequence>MSVDRISSVVKKDSSSTLREKRKVSLPKLDWELNALEPYISAQINELHYAKHHQTYVNGFNAAVDQLENLTFQLASNPSPTIAEKIVCVQQNLKFHGGGFINHCLFWKSLAPKSQGGGRPPTGALAESIDKQFGSLGNLIDKVNSSLAALQGSGWVFIVKNLEIGGDLDIVQTLNQDTVAGSLVPLLAIDAWEHAYYLQYQNRKMDYFQSIWNIINWAEASKKFDGAKLLNY</sequence>
<dbReference type="GO" id="GO:0004784">
    <property type="term" value="F:superoxide dismutase activity"/>
    <property type="evidence" value="ECO:0007669"/>
    <property type="project" value="UniProtKB-EC"/>
</dbReference>
<evidence type="ECO:0000256" key="2">
    <source>
        <dbReference type="ARBA" id="ARBA00008714"/>
    </source>
</evidence>
<comment type="catalytic activity">
    <reaction evidence="8 10">
        <text>2 superoxide + 2 H(+) = H2O2 + O2</text>
        <dbReference type="Rhea" id="RHEA:20696"/>
        <dbReference type="ChEBI" id="CHEBI:15378"/>
        <dbReference type="ChEBI" id="CHEBI:15379"/>
        <dbReference type="ChEBI" id="CHEBI:16240"/>
        <dbReference type="ChEBI" id="CHEBI:18421"/>
        <dbReference type="EC" id="1.15.1.1"/>
    </reaction>
</comment>
<dbReference type="PANTHER" id="PTHR11404">
    <property type="entry name" value="SUPEROXIDE DISMUTASE 2"/>
    <property type="match status" value="1"/>
</dbReference>
<dbReference type="EMBL" id="LN811465">
    <property type="protein sequence ID" value="CEP25278.1"/>
    <property type="molecule type" value="Genomic_DNA"/>
</dbReference>
<evidence type="ECO:0000256" key="1">
    <source>
        <dbReference type="ARBA" id="ARBA00001936"/>
    </source>
</evidence>
<dbReference type="FunFam" id="3.55.40.20:FF:000002">
    <property type="entry name" value="Superoxide dismutase"/>
    <property type="match status" value="1"/>
</dbReference>
<dbReference type="EC" id="1.15.1.1" evidence="3 10"/>
<keyword evidence="7" id="KW-0464">Manganese</keyword>
<dbReference type="Pfam" id="PF00081">
    <property type="entry name" value="Sod_Fe_N"/>
    <property type="match status" value="1"/>
</dbReference>
<dbReference type="InterPro" id="IPR019831">
    <property type="entry name" value="Mn/Fe_SOD_N"/>
</dbReference>
<evidence type="ECO:0000256" key="9">
    <source>
        <dbReference type="PIRSR" id="PIRSR000349-1"/>
    </source>
</evidence>
<feature type="domain" description="Manganese/iron superoxide dismutase N-terminal" evidence="11">
    <location>
        <begin position="25"/>
        <end position="110"/>
    </location>
</feature>
<feature type="binding site" evidence="9">
    <location>
        <position position="194"/>
    </location>
    <ligand>
        <name>Mn(2+)</name>
        <dbReference type="ChEBI" id="CHEBI:29035"/>
    </ligand>
</feature>
<dbReference type="SUPFAM" id="SSF54719">
    <property type="entry name" value="Fe,Mn superoxide dismutase (SOD), C-terminal domain"/>
    <property type="match status" value="1"/>
</dbReference>
<dbReference type="InterPro" id="IPR036314">
    <property type="entry name" value="SOD_C_sf"/>
</dbReference>
<reference evidence="13" key="1">
    <citation type="journal article" date="2015" name="Mol. Biol. Evol.">
        <title>Evolutionary Advantage Conferred by an Eukaryote-to-Eukaryote Gene Transfer Event in Wine Yeasts.</title>
        <authorList>
            <person name="Marsit S."/>
            <person name="Mena A."/>
            <person name="Bigey F."/>
            <person name="Sauvage F.X."/>
            <person name="Couloux A."/>
            <person name="Guy J."/>
            <person name="Legras J.L."/>
            <person name="Barrio E."/>
            <person name="Dequin S."/>
            <person name="Galeote V."/>
        </authorList>
    </citation>
    <scope>NUCLEOTIDE SEQUENCE</scope>
    <source>
        <strain evidence="13">Type strain: CLIB 830</strain>
    </source>
</reference>
<dbReference type="SUPFAM" id="SSF46609">
    <property type="entry name" value="Fe,Mn superoxide dismutase (SOD), N-terminal domain"/>
    <property type="match status" value="1"/>
</dbReference>
<proteinExistence type="inferred from homology"/>
<dbReference type="Gene3D" id="3.55.40.20">
    <property type="entry name" value="Iron/manganese superoxide dismutase, C-terminal domain"/>
    <property type="match status" value="1"/>
</dbReference>
<evidence type="ECO:0000256" key="5">
    <source>
        <dbReference type="ARBA" id="ARBA00022862"/>
    </source>
</evidence>
<dbReference type="InterPro" id="IPR050265">
    <property type="entry name" value="Fe/Mn_Superoxide_Dismutase"/>
</dbReference>
<evidence type="ECO:0000313" key="13">
    <source>
        <dbReference type="EMBL" id="CEP25278.1"/>
    </source>
</evidence>
<evidence type="ECO:0000256" key="6">
    <source>
        <dbReference type="ARBA" id="ARBA00023002"/>
    </source>
</evidence>
<evidence type="ECO:0000256" key="7">
    <source>
        <dbReference type="ARBA" id="ARBA00023211"/>
    </source>
</evidence>
<evidence type="ECO:0000259" key="11">
    <source>
        <dbReference type="Pfam" id="PF00081"/>
    </source>
</evidence>
<dbReference type="PIRSF" id="PIRSF000349">
    <property type="entry name" value="SODismutase"/>
    <property type="match status" value="1"/>
</dbReference>
<dbReference type="Pfam" id="PF02777">
    <property type="entry name" value="Sod_Fe_C"/>
    <property type="match status" value="1"/>
</dbReference>
<comment type="cofactor">
    <cofactor evidence="1">
        <name>Mn(2+)</name>
        <dbReference type="ChEBI" id="CHEBI:29035"/>
    </cofactor>
</comment>
<feature type="binding site" evidence="9">
    <location>
        <position position="190"/>
    </location>
    <ligand>
        <name>Mn(2+)</name>
        <dbReference type="ChEBI" id="CHEBI:29035"/>
    </ligand>
</feature>
<evidence type="ECO:0000256" key="8">
    <source>
        <dbReference type="ARBA" id="ARBA00049204"/>
    </source>
</evidence>
<feature type="domain" description="Manganese/iron superoxide dismutase C-terminal" evidence="12">
    <location>
        <begin position="121"/>
        <end position="222"/>
    </location>
</feature>
<dbReference type="PRINTS" id="PR01703">
    <property type="entry name" value="MNSODISMTASE"/>
</dbReference>
<dbReference type="GO" id="GO:0005739">
    <property type="term" value="C:mitochondrion"/>
    <property type="evidence" value="ECO:0007669"/>
    <property type="project" value="TreeGrafter"/>
</dbReference>
<keyword evidence="4 9" id="KW-0479">Metal-binding</keyword>
<comment type="similarity">
    <text evidence="2 10">Belongs to the iron/manganese superoxide dismutase family.</text>
</comment>
<evidence type="ECO:0000256" key="3">
    <source>
        <dbReference type="ARBA" id="ARBA00012682"/>
    </source>
</evidence>
<comment type="function">
    <text evidence="10">Destroys radicals which are normally produced within the cells and which are toxic to biological systems.</text>
</comment>
<dbReference type="PROSITE" id="PS00088">
    <property type="entry name" value="SOD_MN"/>
    <property type="match status" value="1"/>
</dbReference>
<dbReference type="PANTHER" id="PTHR11404:SF6">
    <property type="entry name" value="SUPEROXIDE DISMUTASE [MN], MITOCHONDRIAL"/>
    <property type="match status" value="1"/>
</dbReference>